<dbReference type="SUPFAM" id="SSF55729">
    <property type="entry name" value="Acyl-CoA N-acyltransferases (Nat)"/>
    <property type="match status" value="1"/>
</dbReference>
<dbReference type="InterPro" id="IPR014729">
    <property type="entry name" value="Rossmann-like_a/b/a_fold"/>
</dbReference>
<dbReference type="SMART" id="SM00764">
    <property type="entry name" value="Citrate_ly_lig"/>
    <property type="match status" value="1"/>
</dbReference>
<evidence type="ECO:0000313" key="6">
    <source>
        <dbReference type="Proteomes" id="UP000184526"/>
    </source>
</evidence>
<dbReference type="EMBL" id="FQXP01000006">
    <property type="protein sequence ID" value="SHH90378.1"/>
    <property type="molecule type" value="Genomic_DNA"/>
</dbReference>
<dbReference type="PANTHER" id="PTHR40599:SF1">
    <property type="entry name" value="[CITRATE [PRO-3S]-LYASE] LIGASE"/>
    <property type="match status" value="1"/>
</dbReference>
<dbReference type="Proteomes" id="UP000184526">
    <property type="component" value="Unassembled WGS sequence"/>
</dbReference>
<dbReference type="GO" id="GO:0008771">
    <property type="term" value="F:[citrate (pro-3S)-lyase] ligase activity"/>
    <property type="evidence" value="ECO:0007669"/>
    <property type="project" value="UniProtKB-EC"/>
</dbReference>
<dbReference type="NCBIfam" id="TIGR00124">
    <property type="entry name" value="cit_ly_ligase"/>
    <property type="match status" value="1"/>
</dbReference>
<keyword evidence="5" id="KW-0456">Lyase</keyword>
<gene>
    <name evidence="5" type="ORF">SAMN02745196_01831</name>
</gene>
<comment type="function">
    <text evidence="3">Acetylation of prosthetic group (2-(5''-phosphoribosyl)-3'-dephosphocoenzyme-A) of the gamma subunit of citrate lyase.</text>
</comment>
<name>A0A1M5WSD7_9CLOT</name>
<proteinExistence type="predicted"/>
<dbReference type="SUPFAM" id="SSF52374">
    <property type="entry name" value="Nucleotidylyl transferase"/>
    <property type="match status" value="1"/>
</dbReference>
<sequence>MDYNLNIEKISLNNEKDIIEVKEFLKGFDLNLDENIDYTVAIRAQDEIKATASKSKNVFKCFAIAKDLQGEGIANKLITALNDKLFEEGVYHSFIFTKPDNLDLFKDIGYKFIAEGEGVVLLENGMDNIERYLERIKKKYNIDTNKEHSALVMNCNPFTKGHRYLIETAAKNSEQVLVFIVEEDKSLFPFKVRYNLVKEGVKDLENVTVIPGGEYIISSATFPTYFLREESKVLKGFTSLDANIFGKHFCRGLNIDKRFVGEEPYCNVTRAYNETLEEVLKSYGVKLEIIERKSENGVKISASMVRDIIKKKEVEDIRDLVPEVTYNFLKSEGAASIVEKIKKSNSVH</sequence>
<dbReference type="EC" id="6.2.1.22" evidence="3"/>
<dbReference type="PIRSF" id="PIRSF005751">
    <property type="entry name" value="Acet_citr_lig"/>
    <property type="match status" value="1"/>
</dbReference>
<dbReference type="OrthoDB" id="9779753at2"/>
<dbReference type="GO" id="GO:0005524">
    <property type="term" value="F:ATP binding"/>
    <property type="evidence" value="ECO:0007669"/>
    <property type="project" value="UniProtKB-UniRule"/>
</dbReference>
<reference evidence="5 6" key="1">
    <citation type="submission" date="2016-11" db="EMBL/GenBank/DDBJ databases">
        <authorList>
            <person name="Jaros S."/>
            <person name="Januszkiewicz K."/>
            <person name="Wedrychowicz H."/>
        </authorList>
    </citation>
    <scope>NUCLEOTIDE SEQUENCE [LARGE SCALE GENOMIC DNA]</scope>
    <source>
        <strain evidence="5 6">DSM 3089</strain>
    </source>
</reference>
<evidence type="ECO:0000256" key="1">
    <source>
        <dbReference type="ARBA" id="ARBA00022741"/>
    </source>
</evidence>
<comment type="catalytic activity">
    <reaction evidence="3">
        <text>holo-[citrate lyase ACP] + acetate + ATP = acetyl-[citrate lyase ACP] + AMP + diphosphate</text>
        <dbReference type="Rhea" id="RHEA:23788"/>
        <dbReference type="Rhea" id="RHEA-COMP:10158"/>
        <dbReference type="Rhea" id="RHEA-COMP:13710"/>
        <dbReference type="ChEBI" id="CHEBI:30089"/>
        <dbReference type="ChEBI" id="CHEBI:30616"/>
        <dbReference type="ChEBI" id="CHEBI:33019"/>
        <dbReference type="ChEBI" id="CHEBI:82683"/>
        <dbReference type="ChEBI" id="CHEBI:137976"/>
        <dbReference type="ChEBI" id="CHEBI:456215"/>
        <dbReference type="EC" id="6.2.1.22"/>
    </reaction>
</comment>
<protein>
    <recommendedName>
        <fullName evidence="3">[Citrate [pro-3S]-lyase] ligase</fullName>
        <ecNumber evidence="3">6.2.1.22</ecNumber>
    </recommendedName>
</protein>
<accession>A0A1M5WSD7</accession>
<keyword evidence="2 3" id="KW-0067">ATP-binding</keyword>
<dbReference type="STRING" id="1121306.SAMN02745196_01831"/>
<dbReference type="InterPro" id="IPR005216">
    <property type="entry name" value="Citrate_lyase_ligase"/>
</dbReference>
<evidence type="ECO:0000259" key="4">
    <source>
        <dbReference type="SMART" id="SM00764"/>
    </source>
</evidence>
<dbReference type="Gene3D" id="3.40.50.620">
    <property type="entry name" value="HUPs"/>
    <property type="match status" value="1"/>
</dbReference>
<dbReference type="InterPro" id="IPR013166">
    <property type="entry name" value="Citrate_lyase_ligase_C"/>
</dbReference>
<evidence type="ECO:0000256" key="3">
    <source>
        <dbReference type="PIRNR" id="PIRNR005751"/>
    </source>
</evidence>
<evidence type="ECO:0000313" key="5">
    <source>
        <dbReference type="EMBL" id="SHH90378.1"/>
    </source>
</evidence>
<dbReference type="PANTHER" id="PTHR40599">
    <property type="entry name" value="[CITRATE [PRO-3S]-LYASE] LIGASE"/>
    <property type="match status" value="1"/>
</dbReference>
<dbReference type="InterPro" id="IPR016181">
    <property type="entry name" value="Acyl_CoA_acyltransferase"/>
</dbReference>
<evidence type="ECO:0000256" key="2">
    <source>
        <dbReference type="ARBA" id="ARBA00022840"/>
    </source>
</evidence>
<feature type="domain" description="Citrate lyase ligase C-terminal" evidence="4">
    <location>
        <begin position="148"/>
        <end position="329"/>
    </location>
</feature>
<keyword evidence="1 3" id="KW-0547">Nucleotide-binding</keyword>
<dbReference type="GO" id="GO:0016829">
    <property type="term" value="F:lyase activity"/>
    <property type="evidence" value="ECO:0007669"/>
    <property type="project" value="UniProtKB-KW"/>
</dbReference>
<keyword evidence="3 5" id="KW-0436">Ligase</keyword>
<dbReference type="AlphaFoldDB" id="A0A1M5WSD7"/>
<dbReference type="Pfam" id="PF08218">
    <property type="entry name" value="Citrate_ly_lig"/>
    <property type="match status" value="1"/>
</dbReference>
<keyword evidence="6" id="KW-1185">Reference proteome</keyword>
<organism evidence="5 6">
    <name type="scientific">Clostridium collagenovorans DSM 3089</name>
    <dbReference type="NCBI Taxonomy" id="1121306"/>
    <lineage>
        <taxon>Bacteria</taxon>
        <taxon>Bacillati</taxon>
        <taxon>Bacillota</taxon>
        <taxon>Clostridia</taxon>
        <taxon>Eubacteriales</taxon>
        <taxon>Clostridiaceae</taxon>
        <taxon>Clostridium</taxon>
    </lineage>
</organism>
<dbReference type="RefSeq" id="WP_072831717.1">
    <property type="nucleotide sequence ID" value="NZ_FQXP01000006.1"/>
</dbReference>